<evidence type="ECO:0000313" key="2">
    <source>
        <dbReference type="EMBL" id="MCE7508019.1"/>
    </source>
</evidence>
<organism evidence="2 3">
    <name type="scientific">Alloalcanivorax xenomutans</name>
    <dbReference type="NCBI Taxonomy" id="1094342"/>
    <lineage>
        <taxon>Bacteria</taxon>
        <taxon>Pseudomonadati</taxon>
        <taxon>Pseudomonadota</taxon>
        <taxon>Gammaproteobacteria</taxon>
        <taxon>Oceanospirillales</taxon>
        <taxon>Alcanivoracaceae</taxon>
        <taxon>Alloalcanivorax</taxon>
    </lineage>
</organism>
<dbReference type="SUPFAM" id="SSF53474">
    <property type="entry name" value="alpha/beta-Hydrolases"/>
    <property type="match status" value="1"/>
</dbReference>
<accession>A0A9Q3ZFH3</accession>
<dbReference type="InterPro" id="IPR012908">
    <property type="entry name" value="PGAP1-ab_dom-like"/>
</dbReference>
<keyword evidence="3" id="KW-1185">Reference proteome</keyword>
<feature type="domain" description="GPI inositol-deacylase PGAP1-like alpha/beta" evidence="1">
    <location>
        <begin position="121"/>
        <end position="283"/>
    </location>
</feature>
<dbReference type="Gene3D" id="3.40.50.1820">
    <property type="entry name" value="alpha/beta hydrolase"/>
    <property type="match status" value="1"/>
</dbReference>
<dbReference type="GeneID" id="94688729"/>
<dbReference type="AlphaFoldDB" id="A0A9Q3ZFH3"/>
<gene>
    <name evidence="2" type="ORF">LZG35_05175</name>
</gene>
<evidence type="ECO:0000259" key="1">
    <source>
        <dbReference type="Pfam" id="PF07819"/>
    </source>
</evidence>
<comment type="caution">
    <text evidence="2">The sequence shown here is derived from an EMBL/GenBank/DDBJ whole genome shotgun (WGS) entry which is preliminary data.</text>
</comment>
<name>A0A9Q3ZFH3_9GAMM</name>
<dbReference type="Pfam" id="PF07819">
    <property type="entry name" value="PGAP1"/>
    <property type="match status" value="1"/>
</dbReference>
<dbReference type="KEGG" id="axe:P40_20660"/>
<dbReference type="Proteomes" id="UP001107961">
    <property type="component" value="Unassembled WGS sequence"/>
</dbReference>
<dbReference type="GO" id="GO:0016788">
    <property type="term" value="F:hydrolase activity, acting on ester bonds"/>
    <property type="evidence" value="ECO:0007669"/>
    <property type="project" value="InterPro"/>
</dbReference>
<protein>
    <submittedName>
        <fullName evidence="2">GPI inositol-deacylase</fullName>
    </submittedName>
</protein>
<sequence length="363" mass="40481">MKRIGRQLGGLTQLITAMGSEITQVVQDMHGAIANPLGWRGADYVPAPRIYGAVRLGLRHAGEVAALGALAADPYRRVSYLDLQSVLNGIFGQLLSAQRSHYALPMTLHPPRPQPERDALVLYLHGLCMNESCWQHTAQQRFNRRLESVFNADIAYLRYNTGRHISDNGARLSRLLEHTPLPPRLILIGHSMGGLLARSAVHHARQHGHRWVERVSHLACLGSPHQGALLEQVGNQANRLLAVTPYSRPLMRLGNLRSDGIRDLRFGYVVEEQWQGLPEDAPRPRSKVPLDDHIQHLFLAGTLSEHRTPEPLGDWLVGVDSALARRLYPDAPQLTRALFHGMGHMAMLSDARTYRALGDWLAL</sequence>
<proteinExistence type="predicted"/>
<evidence type="ECO:0000313" key="3">
    <source>
        <dbReference type="Proteomes" id="UP001107961"/>
    </source>
</evidence>
<dbReference type="InterPro" id="IPR029058">
    <property type="entry name" value="AB_hydrolase_fold"/>
</dbReference>
<dbReference type="RefSeq" id="WP_022994717.1">
    <property type="nucleotide sequence ID" value="NZ_CBDDTQ010000003.1"/>
</dbReference>
<dbReference type="EMBL" id="JAJVKT010000005">
    <property type="protein sequence ID" value="MCE7508019.1"/>
    <property type="molecule type" value="Genomic_DNA"/>
</dbReference>
<reference evidence="2" key="1">
    <citation type="submission" date="2022-01" db="EMBL/GenBank/DDBJ databases">
        <authorList>
            <person name="Karlyshev A.V."/>
            <person name="Jaspars M."/>
        </authorList>
    </citation>
    <scope>NUCLEOTIDE SEQUENCE</scope>
    <source>
        <strain evidence="2">AGSA3-2</strain>
    </source>
</reference>